<dbReference type="RefSeq" id="WP_100786361.1">
    <property type="nucleotide sequence ID" value="NZ_NPDU01000044.1"/>
</dbReference>
<comment type="caution">
    <text evidence="6">The sequence shown here is derived from an EMBL/GenBank/DDBJ whole genome shotgun (WGS) entry which is preliminary data.</text>
</comment>
<dbReference type="GO" id="GO:0005975">
    <property type="term" value="P:carbohydrate metabolic process"/>
    <property type="evidence" value="ECO:0007669"/>
    <property type="project" value="TreeGrafter"/>
</dbReference>
<evidence type="ECO:0000259" key="5">
    <source>
        <dbReference type="Pfam" id="PF12728"/>
    </source>
</evidence>
<evidence type="ECO:0000256" key="4">
    <source>
        <dbReference type="ARBA" id="ARBA00022679"/>
    </source>
</evidence>
<comment type="similarity">
    <text evidence="2">Belongs to the citrate synthase family.</text>
</comment>
<dbReference type="EC" id="2.3.3.16" evidence="3"/>
<comment type="pathway">
    <text evidence="1">Carbohydrate metabolism; tricarboxylic acid cycle; isocitrate from oxaloacetate: step 1/2.</text>
</comment>
<dbReference type="InterPro" id="IPR016143">
    <property type="entry name" value="Citrate_synth-like_sm_a-sub"/>
</dbReference>
<keyword evidence="8" id="KW-1185">Reference proteome</keyword>
<keyword evidence="4" id="KW-0808">Transferase</keyword>
<dbReference type="Gene3D" id="1.10.1660.10">
    <property type="match status" value="1"/>
</dbReference>
<accession>A0A2M9YLZ7</accession>
<dbReference type="EMBL" id="NPDV01000012">
    <property type="protein sequence ID" value="PJZ52559.1"/>
    <property type="molecule type" value="Genomic_DNA"/>
</dbReference>
<evidence type="ECO:0000313" key="6">
    <source>
        <dbReference type="EMBL" id="PJZ52559.1"/>
    </source>
</evidence>
<evidence type="ECO:0000256" key="2">
    <source>
        <dbReference type="ARBA" id="ARBA00010566"/>
    </source>
</evidence>
<organism evidence="6 9">
    <name type="scientific">Leptospira adleri</name>
    <dbReference type="NCBI Taxonomy" id="2023186"/>
    <lineage>
        <taxon>Bacteria</taxon>
        <taxon>Pseudomonadati</taxon>
        <taxon>Spirochaetota</taxon>
        <taxon>Spirochaetia</taxon>
        <taxon>Leptospirales</taxon>
        <taxon>Leptospiraceae</taxon>
        <taxon>Leptospira</taxon>
    </lineage>
</organism>
<proteinExistence type="inferred from homology"/>
<name>A0A2M9YLZ7_9LEPT</name>
<dbReference type="Proteomes" id="UP000232149">
    <property type="component" value="Unassembled WGS sequence"/>
</dbReference>
<dbReference type="InterPro" id="IPR041657">
    <property type="entry name" value="HTH_17"/>
</dbReference>
<dbReference type="Gene3D" id="1.10.580.10">
    <property type="entry name" value="Citrate Synthase, domain 1"/>
    <property type="match status" value="1"/>
</dbReference>
<feature type="domain" description="Helix-turn-helix" evidence="5">
    <location>
        <begin position="10"/>
        <end position="61"/>
    </location>
</feature>
<dbReference type="SUPFAM" id="SSF48256">
    <property type="entry name" value="Citrate synthase"/>
    <property type="match status" value="1"/>
</dbReference>
<dbReference type="GO" id="GO:0036440">
    <property type="term" value="F:citrate synthase activity"/>
    <property type="evidence" value="ECO:0007669"/>
    <property type="project" value="UniProtKB-EC"/>
</dbReference>
<evidence type="ECO:0000313" key="7">
    <source>
        <dbReference type="EMBL" id="PJZ60954.1"/>
    </source>
</evidence>
<dbReference type="PANTHER" id="PTHR11739">
    <property type="entry name" value="CITRATE SYNTHASE"/>
    <property type="match status" value="1"/>
</dbReference>
<protein>
    <recommendedName>
        <fullName evidence="3">citrate synthase (unknown stereospecificity)</fullName>
        <ecNumber evidence="3">2.3.3.16</ecNumber>
    </recommendedName>
</protein>
<dbReference type="Proteomes" id="UP000232188">
    <property type="component" value="Unassembled WGS sequence"/>
</dbReference>
<reference evidence="8 9" key="1">
    <citation type="submission" date="2017-07" db="EMBL/GenBank/DDBJ databases">
        <title>Leptospira spp. isolated from tropical soils.</title>
        <authorList>
            <person name="Thibeaux R."/>
            <person name="Iraola G."/>
            <person name="Ferres I."/>
            <person name="Bierque E."/>
            <person name="Girault D."/>
            <person name="Soupe-Gilbert M.-E."/>
            <person name="Picardeau M."/>
            <person name="Goarant C."/>
        </authorList>
    </citation>
    <scope>NUCLEOTIDE SEQUENCE [LARGE SCALE GENOMIC DNA]</scope>
    <source>
        <strain evidence="6 9">FH2-B-C1</strain>
        <strain evidence="7 8">FH2-B-D1</strain>
    </source>
</reference>
<evidence type="ECO:0000313" key="9">
    <source>
        <dbReference type="Proteomes" id="UP000232188"/>
    </source>
</evidence>
<dbReference type="EMBL" id="NPDU01000044">
    <property type="protein sequence ID" value="PJZ60954.1"/>
    <property type="molecule type" value="Genomic_DNA"/>
</dbReference>
<evidence type="ECO:0000256" key="3">
    <source>
        <dbReference type="ARBA" id="ARBA00012972"/>
    </source>
</evidence>
<dbReference type="CDD" id="cd06102">
    <property type="entry name" value="citrate_synt_like_2"/>
    <property type="match status" value="1"/>
</dbReference>
<sequence>MKTPVKKPFLSAFEAAQELNVEVETIYAYVSRGLLHSESSGSKDRSKRYRREEIERLLLQREEKQNPGKTARAALSFGQPVLESSVSLIEENAIYYRGRNVDDLAENSNFETVARILWDSDESSCFDEEWPCLNEDCLKILPILSDRPLIDLCRILLGVSEYEDTNSLLKNPEALCKTGTRIVRLLALFASKSKRGKGSIAETLWISWKESAGGKKAALPVRDTSKNRIFSNEDKKAIRLIDASLILSADHELNASSFTTRCVASTDASLYQAVIGGLAALSGNRHGLLTEKAIELIESASARKKEERLFLTERLRMGEKIPGFGHPFYREGDPRGKKLLELSENLFPKNKELIFAKNLIEEATSLLGDYPTIDMGLAAVSRTLGLPKGAGLALFAIGRCAGWIAHAMEQYQTDQLIRPRARYVGLAPQR</sequence>
<dbReference type="UniPathway" id="UPA00223"/>
<dbReference type="InterPro" id="IPR036969">
    <property type="entry name" value="Citrate_synthase_sf"/>
</dbReference>
<dbReference type="GO" id="GO:0006099">
    <property type="term" value="P:tricarboxylic acid cycle"/>
    <property type="evidence" value="ECO:0007669"/>
    <property type="project" value="UniProtKB-UniPathway"/>
</dbReference>
<evidence type="ECO:0000313" key="8">
    <source>
        <dbReference type="Proteomes" id="UP000232149"/>
    </source>
</evidence>
<dbReference type="InterPro" id="IPR016142">
    <property type="entry name" value="Citrate_synth-like_lrg_a-sub"/>
</dbReference>
<dbReference type="Pfam" id="PF12728">
    <property type="entry name" value="HTH_17"/>
    <property type="match status" value="1"/>
</dbReference>
<dbReference type="GO" id="GO:0005829">
    <property type="term" value="C:cytosol"/>
    <property type="evidence" value="ECO:0007669"/>
    <property type="project" value="TreeGrafter"/>
</dbReference>
<dbReference type="Pfam" id="PF00285">
    <property type="entry name" value="Citrate_synt"/>
    <property type="match status" value="1"/>
</dbReference>
<dbReference type="AlphaFoldDB" id="A0A2M9YLZ7"/>
<gene>
    <name evidence="7" type="ORF">CH376_15690</name>
    <name evidence="6" type="ORF">CH380_13935</name>
</gene>
<dbReference type="InterPro" id="IPR002020">
    <property type="entry name" value="Citrate_synthase"/>
</dbReference>
<dbReference type="Gene3D" id="1.10.230.10">
    <property type="entry name" value="Cytochrome P450-Terp, domain 2"/>
    <property type="match status" value="1"/>
</dbReference>
<dbReference type="PANTHER" id="PTHR11739:SF4">
    <property type="entry name" value="CITRATE SYNTHASE, PEROXISOMAL"/>
    <property type="match status" value="1"/>
</dbReference>
<evidence type="ECO:0000256" key="1">
    <source>
        <dbReference type="ARBA" id="ARBA00004751"/>
    </source>
</evidence>